<reference evidence="8 9" key="1">
    <citation type="submission" date="2016-10" db="EMBL/GenBank/DDBJ databases">
        <authorList>
            <person name="de Groot N.N."/>
        </authorList>
    </citation>
    <scope>NUCLEOTIDE SEQUENCE [LARGE SCALE GENOMIC DNA]</scope>
    <source>
        <strain evidence="8 9">DSM 21771</strain>
    </source>
</reference>
<dbReference type="OrthoDB" id="2989516at2"/>
<dbReference type="AlphaFoldDB" id="A0A1G8MCI3"/>
<name>A0A1G8MCI3_9BACI</name>
<feature type="transmembrane region" description="Helical" evidence="7">
    <location>
        <begin position="54"/>
        <end position="77"/>
    </location>
</feature>
<keyword evidence="4 7" id="KW-1133">Transmembrane helix</keyword>
<keyword evidence="3 7" id="KW-0812">Transmembrane</keyword>
<dbReference type="Proteomes" id="UP000198853">
    <property type="component" value="Unassembled WGS sequence"/>
</dbReference>
<evidence type="ECO:0000256" key="6">
    <source>
        <dbReference type="SAM" id="MobiDB-lite"/>
    </source>
</evidence>
<organism evidence="8 9">
    <name type="scientific">Natribacillus halophilus</name>
    <dbReference type="NCBI Taxonomy" id="549003"/>
    <lineage>
        <taxon>Bacteria</taxon>
        <taxon>Bacillati</taxon>
        <taxon>Bacillota</taxon>
        <taxon>Bacilli</taxon>
        <taxon>Bacillales</taxon>
        <taxon>Bacillaceae</taxon>
        <taxon>Natribacillus</taxon>
    </lineage>
</organism>
<feature type="compositionally biased region" description="Polar residues" evidence="6">
    <location>
        <begin position="1"/>
        <end position="15"/>
    </location>
</feature>
<evidence type="ECO:0000256" key="4">
    <source>
        <dbReference type="ARBA" id="ARBA00022989"/>
    </source>
</evidence>
<evidence type="ECO:0000256" key="3">
    <source>
        <dbReference type="ARBA" id="ARBA00022692"/>
    </source>
</evidence>
<feature type="transmembrane region" description="Helical" evidence="7">
    <location>
        <begin position="28"/>
        <end position="48"/>
    </location>
</feature>
<evidence type="ECO:0000256" key="7">
    <source>
        <dbReference type="SAM" id="Phobius"/>
    </source>
</evidence>
<evidence type="ECO:0000313" key="8">
    <source>
        <dbReference type="EMBL" id="SDI65624.1"/>
    </source>
</evidence>
<accession>A0A1G8MCI3</accession>
<sequence length="114" mass="12984">MAENLDQSFEESSMSNEEKRKINREQRIQIIAFAFMIGITILAFLAVGSEQLPGVFTIPFILFLAFVQLILQLYYFMHLKDKDHGWPNSFMISGLVLAAPMVVSLILLIGIVKY</sequence>
<dbReference type="EMBL" id="FNEN01000004">
    <property type="protein sequence ID" value="SDI65624.1"/>
    <property type="molecule type" value="Genomic_DNA"/>
</dbReference>
<dbReference type="Pfam" id="PF03626">
    <property type="entry name" value="COX4_pro"/>
    <property type="match status" value="1"/>
</dbReference>
<feature type="transmembrane region" description="Helical" evidence="7">
    <location>
        <begin position="89"/>
        <end position="112"/>
    </location>
</feature>
<proteinExistence type="predicted"/>
<dbReference type="RefSeq" id="WP_090397235.1">
    <property type="nucleotide sequence ID" value="NZ_FNEN01000004.1"/>
</dbReference>
<evidence type="ECO:0000256" key="5">
    <source>
        <dbReference type="ARBA" id="ARBA00023136"/>
    </source>
</evidence>
<keyword evidence="2" id="KW-1003">Cell membrane</keyword>
<dbReference type="GO" id="GO:0005886">
    <property type="term" value="C:plasma membrane"/>
    <property type="evidence" value="ECO:0007669"/>
    <property type="project" value="UniProtKB-SubCell"/>
</dbReference>
<comment type="subcellular location">
    <subcellularLocation>
        <location evidence="1">Cell membrane</location>
        <topology evidence="1">Multi-pass membrane protein</topology>
    </subcellularLocation>
</comment>
<evidence type="ECO:0000256" key="1">
    <source>
        <dbReference type="ARBA" id="ARBA00004651"/>
    </source>
</evidence>
<evidence type="ECO:0000313" key="9">
    <source>
        <dbReference type="Proteomes" id="UP000198853"/>
    </source>
</evidence>
<keyword evidence="5 7" id="KW-0472">Membrane</keyword>
<evidence type="ECO:0000256" key="2">
    <source>
        <dbReference type="ARBA" id="ARBA00022475"/>
    </source>
</evidence>
<gene>
    <name evidence="8" type="ORF">SAMN04488123_10495</name>
</gene>
<protein>
    <submittedName>
        <fullName evidence="8">Cytochrome c oxidase subunit 4</fullName>
    </submittedName>
</protein>
<feature type="region of interest" description="Disordered" evidence="6">
    <location>
        <begin position="1"/>
        <end position="20"/>
    </location>
</feature>
<dbReference type="InterPro" id="IPR005171">
    <property type="entry name" value="Cyt_c_oxidase_su4_prok"/>
</dbReference>
<keyword evidence="9" id="KW-1185">Reference proteome</keyword>